<dbReference type="GO" id="GO:0015179">
    <property type="term" value="F:L-amino acid transmembrane transporter activity"/>
    <property type="evidence" value="ECO:0007669"/>
    <property type="project" value="TreeGrafter"/>
</dbReference>
<feature type="domain" description="Amino acid transporter transmembrane" evidence="9">
    <location>
        <begin position="35"/>
        <end position="445"/>
    </location>
</feature>
<dbReference type="EMBL" id="CM035415">
    <property type="protein sequence ID" value="KAH7428043.1"/>
    <property type="molecule type" value="Genomic_DNA"/>
</dbReference>
<dbReference type="Pfam" id="PF01490">
    <property type="entry name" value="Aa_trans"/>
    <property type="match status" value="1"/>
</dbReference>
<gene>
    <name evidence="10" type="ORF">KP509_10G072600</name>
</gene>
<feature type="transmembrane region" description="Helical" evidence="8">
    <location>
        <begin position="62"/>
        <end position="87"/>
    </location>
</feature>
<keyword evidence="11" id="KW-1185">Reference proteome</keyword>
<dbReference type="InterPro" id="IPR013057">
    <property type="entry name" value="AA_transpt_TM"/>
</dbReference>
<feature type="transmembrane region" description="Helical" evidence="8">
    <location>
        <begin position="421"/>
        <end position="447"/>
    </location>
</feature>
<keyword evidence="5" id="KW-0029">Amino-acid transport</keyword>
<feature type="transmembrane region" description="Helical" evidence="8">
    <location>
        <begin position="362"/>
        <end position="381"/>
    </location>
</feature>
<comment type="subcellular location">
    <subcellularLocation>
        <location evidence="1">Membrane</location>
        <topology evidence="1">Multi-pass membrane protein</topology>
    </subcellularLocation>
</comment>
<feature type="transmembrane region" description="Helical" evidence="8">
    <location>
        <begin position="235"/>
        <end position="259"/>
    </location>
</feature>
<evidence type="ECO:0000256" key="8">
    <source>
        <dbReference type="SAM" id="Phobius"/>
    </source>
</evidence>
<dbReference type="PANTHER" id="PTHR22950">
    <property type="entry name" value="AMINO ACID TRANSPORTER"/>
    <property type="match status" value="1"/>
</dbReference>
<dbReference type="OrthoDB" id="28208at2759"/>
<keyword evidence="6 8" id="KW-1133">Transmembrane helix</keyword>
<name>A0A8T2U2N1_CERRI</name>
<accession>A0A8T2U2N1</accession>
<sequence>MASIAAKKAYSPSNDKAPLLPFTKRNEQYDGYKDASVSSAVFSISTSIVGAGIMGLPATMKIVGLIPGLILILLSGLLTNGSLAFLLRYSSASRSISYGGVISDSYGRVGRILLQACIIINNFGLLVVYLIILADVLSGSTKESTHHTGVLEEWADGQTWWNSRFFVMLVTTILVLAPLASFRHVDSLKLSSALSVALAVMFVVITAAIAVYKLVLGDINMPKLFPSTTGDASTFMSYFSVVPILVTAFICHHTVHPVLNELEDDTQSKTVVQISLALCTVIYVITSAFAFLLFGPDTLNDVLSNFDSDLGVPQSVLLADIVRVGYAIHLMLVFPLIHFSLRVNLDGLIFPSAGPLSLDTRRFSSLTAVLVTLSFVVAYFVPDIWDAFQITGSTSGILLGFIFPGALVLKDVAGIATRRQKVAACLMMIVAVCASVIALTGDIYHVFG</sequence>
<organism evidence="10 11">
    <name type="scientific">Ceratopteris richardii</name>
    <name type="common">Triangle waterfern</name>
    <dbReference type="NCBI Taxonomy" id="49495"/>
    <lineage>
        <taxon>Eukaryota</taxon>
        <taxon>Viridiplantae</taxon>
        <taxon>Streptophyta</taxon>
        <taxon>Embryophyta</taxon>
        <taxon>Tracheophyta</taxon>
        <taxon>Polypodiopsida</taxon>
        <taxon>Polypodiidae</taxon>
        <taxon>Polypodiales</taxon>
        <taxon>Pteridineae</taxon>
        <taxon>Pteridaceae</taxon>
        <taxon>Parkerioideae</taxon>
        <taxon>Ceratopteris</taxon>
    </lineage>
</organism>
<dbReference type="Proteomes" id="UP000825935">
    <property type="component" value="Chromosome 10"/>
</dbReference>
<keyword evidence="4 8" id="KW-0812">Transmembrane</keyword>
<feature type="transmembrane region" description="Helical" evidence="8">
    <location>
        <begin position="271"/>
        <end position="295"/>
    </location>
</feature>
<feature type="transmembrane region" description="Helical" evidence="8">
    <location>
        <begin position="315"/>
        <end position="341"/>
    </location>
</feature>
<evidence type="ECO:0000313" key="10">
    <source>
        <dbReference type="EMBL" id="KAH7428043.1"/>
    </source>
</evidence>
<comment type="caution">
    <text evidence="10">The sequence shown here is derived from an EMBL/GenBank/DDBJ whole genome shotgun (WGS) entry which is preliminary data.</text>
</comment>
<feature type="transmembrane region" description="Helical" evidence="8">
    <location>
        <begin position="165"/>
        <end position="182"/>
    </location>
</feature>
<dbReference type="GO" id="GO:0031090">
    <property type="term" value="C:organelle membrane"/>
    <property type="evidence" value="ECO:0007669"/>
    <property type="project" value="UniProtKB-ARBA"/>
</dbReference>
<evidence type="ECO:0000256" key="6">
    <source>
        <dbReference type="ARBA" id="ARBA00022989"/>
    </source>
</evidence>
<evidence type="ECO:0000256" key="7">
    <source>
        <dbReference type="ARBA" id="ARBA00023136"/>
    </source>
</evidence>
<feature type="transmembrane region" description="Helical" evidence="8">
    <location>
        <begin position="35"/>
        <end position="56"/>
    </location>
</feature>
<proteinExistence type="inferred from homology"/>
<feature type="transmembrane region" description="Helical" evidence="8">
    <location>
        <begin position="194"/>
        <end position="215"/>
    </location>
</feature>
<keyword evidence="3" id="KW-0813">Transport</keyword>
<evidence type="ECO:0000259" key="9">
    <source>
        <dbReference type="Pfam" id="PF01490"/>
    </source>
</evidence>
<keyword evidence="7 8" id="KW-0472">Membrane</keyword>
<evidence type="ECO:0000256" key="5">
    <source>
        <dbReference type="ARBA" id="ARBA00022970"/>
    </source>
</evidence>
<feature type="transmembrane region" description="Helical" evidence="8">
    <location>
        <begin position="387"/>
        <end position="409"/>
    </location>
</feature>
<evidence type="ECO:0000256" key="1">
    <source>
        <dbReference type="ARBA" id="ARBA00004141"/>
    </source>
</evidence>
<evidence type="ECO:0000256" key="3">
    <source>
        <dbReference type="ARBA" id="ARBA00022448"/>
    </source>
</evidence>
<evidence type="ECO:0000313" key="11">
    <source>
        <dbReference type="Proteomes" id="UP000825935"/>
    </source>
</evidence>
<feature type="transmembrane region" description="Helical" evidence="8">
    <location>
        <begin position="112"/>
        <end position="132"/>
    </location>
</feature>
<comment type="similarity">
    <text evidence="2">Belongs to the amino acid/polyamine transporter 2 family.</text>
</comment>
<dbReference type="OMA" id="DIFFEMK"/>
<dbReference type="AlphaFoldDB" id="A0A8T2U2N1"/>
<dbReference type="PANTHER" id="PTHR22950:SF458">
    <property type="entry name" value="SODIUM-COUPLED NEUTRAL AMINO ACID TRANSPORTER 11-RELATED"/>
    <property type="match status" value="1"/>
</dbReference>
<protein>
    <recommendedName>
        <fullName evidence="9">Amino acid transporter transmembrane domain-containing protein</fullName>
    </recommendedName>
</protein>
<reference evidence="10" key="1">
    <citation type="submission" date="2021-08" db="EMBL/GenBank/DDBJ databases">
        <title>WGS assembly of Ceratopteris richardii.</title>
        <authorList>
            <person name="Marchant D.B."/>
            <person name="Chen G."/>
            <person name="Jenkins J."/>
            <person name="Shu S."/>
            <person name="Leebens-Mack J."/>
            <person name="Grimwood J."/>
            <person name="Schmutz J."/>
            <person name="Soltis P."/>
            <person name="Soltis D."/>
            <person name="Chen Z.-H."/>
        </authorList>
    </citation>
    <scope>NUCLEOTIDE SEQUENCE</scope>
    <source>
        <strain evidence="10">Whitten #5841</strain>
        <tissue evidence="10">Leaf</tissue>
    </source>
</reference>
<evidence type="ECO:0000256" key="2">
    <source>
        <dbReference type="ARBA" id="ARBA00008066"/>
    </source>
</evidence>
<evidence type="ECO:0000256" key="4">
    <source>
        <dbReference type="ARBA" id="ARBA00022692"/>
    </source>
</evidence>